<name>A0A7X0KUN0_9MICO</name>
<evidence type="ECO:0000256" key="1">
    <source>
        <dbReference type="SAM" id="Phobius"/>
    </source>
</evidence>
<accession>A0A7X0KUN0</accession>
<keyword evidence="1" id="KW-0472">Membrane</keyword>
<evidence type="ECO:0000313" key="4">
    <source>
        <dbReference type="Proteomes" id="UP000537775"/>
    </source>
</evidence>
<reference evidence="3 4" key="1">
    <citation type="submission" date="2020-08" db="EMBL/GenBank/DDBJ databases">
        <title>Sequencing the genomes of 1000 actinobacteria strains.</title>
        <authorList>
            <person name="Klenk H.-P."/>
        </authorList>
    </citation>
    <scope>NUCLEOTIDE SEQUENCE [LARGE SCALE GENOMIC DNA]</scope>
    <source>
        <strain evidence="3 4">DSM 12511</strain>
    </source>
</reference>
<evidence type="ECO:0000313" key="3">
    <source>
        <dbReference type="EMBL" id="MBB6391337.1"/>
    </source>
</evidence>
<keyword evidence="4" id="KW-1185">Reference proteome</keyword>
<dbReference type="RefSeq" id="WP_184750476.1">
    <property type="nucleotide sequence ID" value="NZ_BAAAJR010000004.1"/>
</dbReference>
<keyword evidence="1" id="KW-0812">Transmembrane</keyword>
<organism evidence="3 4">
    <name type="scientific">Microbacterium thalassium</name>
    <dbReference type="NCBI Taxonomy" id="362649"/>
    <lineage>
        <taxon>Bacteria</taxon>
        <taxon>Bacillati</taxon>
        <taxon>Actinomycetota</taxon>
        <taxon>Actinomycetes</taxon>
        <taxon>Micrococcales</taxon>
        <taxon>Microbacteriaceae</taxon>
        <taxon>Microbacterium</taxon>
    </lineage>
</organism>
<comment type="caution">
    <text evidence="3">The sequence shown here is derived from an EMBL/GenBank/DDBJ whole genome shotgun (WGS) entry which is preliminary data.</text>
</comment>
<keyword evidence="1" id="KW-1133">Transmembrane helix</keyword>
<gene>
    <name evidence="3" type="ORF">HD594_001650</name>
</gene>
<feature type="domain" description="Protein-glutamine gamma-glutamyltransferase-like C-terminal" evidence="2">
    <location>
        <begin position="139"/>
        <end position="204"/>
    </location>
</feature>
<evidence type="ECO:0000259" key="2">
    <source>
        <dbReference type="Pfam" id="PF13559"/>
    </source>
</evidence>
<dbReference type="InterPro" id="IPR025403">
    <property type="entry name" value="TgpA-like_C"/>
</dbReference>
<dbReference type="Pfam" id="PF13559">
    <property type="entry name" value="DUF4129"/>
    <property type="match status" value="1"/>
</dbReference>
<dbReference type="Proteomes" id="UP000537775">
    <property type="component" value="Unassembled WGS sequence"/>
</dbReference>
<sequence length="224" mass="24265">MTPITLWQTLQASGAPLIPDGDEGRRWAERELADPVYDEARPTAFDRFAQAVGEWFANLFQVDVPGGVGATFALVAAGIVIVVIVAAFLIWGVPRRSRRAHARTLALFDEDDARSAAQLRADAADAAARERWDEAIVLRFRALARGVVERGVVSTPPGATVHAFARAAGRVFPACAGDLERSATAFDDVRYLRRPGTEELYRVVADTDAAIERTRPSVLAEVPG</sequence>
<proteinExistence type="predicted"/>
<dbReference type="EMBL" id="JACHML010000001">
    <property type="protein sequence ID" value="MBB6391337.1"/>
    <property type="molecule type" value="Genomic_DNA"/>
</dbReference>
<feature type="transmembrane region" description="Helical" evidence="1">
    <location>
        <begin position="68"/>
        <end position="93"/>
    </location>
</feature>
<dbReference type="AlphaFoldDB" id="A0A7X0KUN0"/>
<protein>
    <recommendedName>
        <fullName evidence="2">Protein-glutamine gamma-glutamyltransferase-like C-terminal domain-containing protein</fullName>
    </recommendedName>
</protein>